<feature type="domain" description="Histidine kinase" evidence="16">
    <location>
        <begin position="982"/>
        <end position="1198"/>
    </location>
</feature>
<dbReference type="FunFam" id="3.30.565.10:FF:000010">
    <property type="entry name" value="Sensor histidine kinase RcsC"/>
    <property type="match status" value="1"/>
</dbReference>
<dbReference type="CDD" id="cd00130">
    <property type="entry name" value="PAS"/>
    <property type="match status" value="4"/>
</dbReference>
<dbReference type="SUPFAM" id="SSF55781">
    <property type="entry name" value="GAF domain-like"/>
    <property type="match status" value="1"/>
</dbReference>
<keyword evidence="10" id="KW-0067">ATP-binding</keyword>
<dbReference type="InterPro" id="IPR013767">
    <property type="entry name" value="PAS_fold"/>
</dbReference>
<dbReference type="InterPro" id="IPR011006">
    <property type="entry name" value="CheY-like_superfamily"/>
</dbReference>
<dbReference type="SMART" id="SM00091">
    <property type="entry name" value="PAS"/>
    <property type="match status" value="5"/>
</dbReference>
<dbReference type="InterPro" id="IPR036641">
    <property type="entry name" value="HPT_dom_sf"/>
</dbReference>
<dbReference type="Pfam" id="PF01627">
    <property type="entry name" value="Hpt"/>
    <property type="match status" value="1"/>
</dbReference>
<dbReference type="PANTHER" id="PTHR43047:SF78">
    <property type="entry name" value="SENSORY_REGULATORY PROTEIN RPFC"/>
    <property type="match status" value="1"/>
</dbReference>
<feature type="modified residue" description="4-aspartylphosphate" evidence="15">
    <location>
        <position position="57"/>
    </location>
</feature>
<evidence type="ECO:0000256" key="15">
    <source>
        <dbReference type="PROSITE-ProRule" id="PRU00169"/>
    </source>
</evidence>
<dbReference type="CDD" id="cd00156">
    <property type="entry name" value="REC"/>
    <property type="match status" value="1"/>
</dbReference>
<dbReference type="GO" id="GO:0005886">
    <property type="term" value="C:plasma membrane"/>
    <property type="evidence" value="ECO:0007669"/>
    <property type="project" value="UniProtKB-SubCell"/>
</dbReference>
<dbReference type="PROSITE" id="PS50112">
    <property type="entry name" value="PAS"/>
    <property type="match status" value="3"/>
</dbReference>
<feature type="modified residue" description="4-aspartylphosphate" evidence="15">
    <location>
        <position position="1279"/>
    </location>
</feature>
<dbReference type="SUPFAM" id="SSF47384">
    <property type="entry name" value="Homodimeric domain of signal transducing histidine kinase"/>
    <property type="match status" value="1"/>
</dbReference>
<dbReference type="InterPro" id="IPR001610">
    <property type="entry name" value="PAC"/>
</dbReference>
<keyword evidence="11" id="KW-1133">Transmembrane helix</keyword>
<feature type="domain" description="HPt" evidence="20">
    <location>
        <begin position="1389"/>
        <end position="1481"/>
    </location>
</feature>
<dbReference type="NCBIfam" id="TIGR00229">
    <property type="entry name" value="sensory_box"/>
    <property type="match status" value="4"/>
</dbReference>
<dbReference type="InterPro" id="IPR008207">
    <property type="entry name" value="Sig_transdc_His_kin_Hpt_dom"/>
</dbReference>
<dbReference type="SMART" id="SM00387">
    <property type="entry name" value="HATPase_c"/>
    <property type="match status" value="1"/>
</dbReference>
<evidence type="ECO:0000256" key="1">
    <source>
        <dbReference type="ARBA" id="ARBA00000085"/>
    </source>
</evidence>
<evidence type="ECO:0000256" key="5">
    <source>
        <dbReference type="ARBA" id="ARBA00022519"/>
    </source>
</evidence>
<feature type="domain" description="PAS" evidence="18">
    <location>
        <begin position="834"/>
        <end position="886"/>
    </location>
</feature>
<evidence type="ECO:0000256" key="2">
    <source>
        <dbReference type="ARBA" id="ARBA00004429"/>
    </source>
</evidence>
<dbReference type="Gene3D" id="3.30.565.10">
    <property type="entry name" value="Histidine kinase-like ATPase, C-terminal domain"/>
    <property type="match status" value="1"/>
</dbReference>
<gene>
    <name evidence="21" type="ORF">G3446_11250</name>
</gene>
<dbReference type="EC" id="2.7.13.3" evidence="3"/>
<feature type="domain" description="Response regulatory" evidence="17">
    <location>
        <begin position="6"/>
        <end position="122"/>
    </location>
</feature>
<reference evidence="21 22" key="1">
    <citation type="submission" date="2020-02" db="EMBL/GenBank/DDBJ databases">
        <title>Genome sequences of Thiorhodococcus mannitoliphagus and Thiorhodococcus minor, purple sulfur photosynthetic bacteria in the gammaproteobacterial family, Chromatiaceae.</title>
        <authorList>
            <person name="Aviles F.A."/>
            <person name="Meyer T.E."/>
            <person name="Kyndt J.A."/>
        </authorList>
    </citation>
    <scope>NUCLEOTIDE SEQUENCE [LARGE SCALE GENOMIC DNA]</scope>
    <source>
        <strain evidence="21 22">DSM 11518</strain>
    </source>
</reference>
<dbReference type="InterPro" id="IPR001789">
    <property type="entry name" value="Sig_transdc_resp-reg_receiver"/>
</dbReference>
<evidence type="ECO:0000256" key="3">
    <source>
        <dbReference type="ARBA" id="ARBA00012438"/>
    </source>
</evidence>
<evidence type="ECO:0000313" key="22">
    <source>
        <dbReference type="Proteomes" id="UP000483379"/>
    </source>
</evidence>
<keyword evidence="7" id="KW-0808">Transferase</keyword>
<dbReference type="SUPFAM" id="SSF47226">
    <property type="entry name" value="Histidine-containing phosphotransfer domain, HPT domain"/>
    <property type="match status" value="1"/>
</dbReference>
<evidence type="ECO:0000256" key="11">
    <source>
        <dbReference type="ARBA" id="ARBA00022989"/>
    </source>
</evidence>
<feature type="modified residue" description="Phosphohistidine" evidence="14">
    <location>
        <position position="1428"/>
    </location>
</feature>
<evidence type="ECO:0000256" key="8">
    <source>
        <dbReference type="ARBA" id="ARBA00022692"/>
    </source>
</evidence>
<evidence type="ECO:0000259" key="17">
    <source>
        <dbReference type="PROSITE" id="PS50110"/>
    </source>
</evidence>
<keyword evidence="10" id="KW-0547">Nucleotide-binding</keyword>
<dbReference type="CDD" id="cd16922">
    <property type="entry name" value="HATPase_EvgS-ArcB-TorS-like"/>
    <property type="match status" value="1"/>
</dbReference>
<keyword evidence="5" id="KW-0997">Cell inner membrane</keyword>
<keyword evidence="6 15" id="KW-0597">Phosphoprotein</keyword>
<sequence>MSEPLRILLLEDSPVDAELTERALRKAGLRFESRRVLGRDTFLAALDAFAPDIVLADYRLPQFDGRQALDLAHERQPLLPFIFVTGALGEEAAVELLRAGAHDYILKDRLTRLPTAIGQALAVRRQQAELQSTQAALRDSEARYRALVESTLDWIWEVDAETRYTYASPVCQQLLGYSPDELVGRTPFDLMAPDEAERVSQAFRAIVNARRAFSMLENTCLHKDGHAVVLETSGTPLLASDGSFQGYRGIDRDITARKRDEAALRLQTRRASALLELPRAAERMTEAELMQFGLELAEELTESAISFIHFVHEDQQEIELVTWSGRTLEEYCEVAFDRHYPIGQAGIWADALRARAPVVFNDYVSAPNKKGLPEGHSRLERLISLPVIEGDLVRMMAGVGNKPSPYSDTDVETLQLIANEIWRIVWQRRAERELRASEVRYHALFESMRSGVCIFQASDDGQDFLIRDANLAVERIEGIRRADIRGRRLTEAFSGVEKMGFLGALKRVWETGTPEHLAPGYYQDAQRSGWRESFVYRLSDGDLVAVYDDVSERIELERALEESRERLSLALDAAEVGMWDWRIPTGQLEVNARWAQMLGYELEELEPITVDTWKHLCHADDLVEALHALERHFAGELDVYEAEARLKHKDGHLCWVLDRGRVVEWDADGNPLRMAGTQLDISARKRSEERLMQLSLAVEQTPTSIVITDAEGRIQYVNPAFSQASGYSPEEAIGENPRILSSGNTPPEVHRELWDTLARGDVWRGEFINKRKDGVEYVEQAVISPVRQPGGEVTHYLAVKEDITEQKRVEEELEHYRLNLEELVETRTAELRLAEERSRLILESSADGLFGEDTQGRATFINPAACAMLGLKPEEVLGRAMHELIHHSRADGTALEKSLCPLHGALSEHKVIRQVEDVFWRADGRSFPVTYSSHPMYKDGEAIGSVVSFIDISVQKQTEAAREAALAEAERLARLKSEFLANMSHEIRTPLNAVLGFAQVGERHSDAGKARDYFKRIFDSGQLLLGIVNDILDFSKIDAGKLVVAEATVDLRALIERMSDMIATRIEDKGLRFVLREGRELPATFRGDDLRLAQILGNLLSNAIKFTERGQISLGIERQADRLCFCVEDTGIGMTPEQLDNLYHPFEQADGSITRRFGGTGLGLAISKRLVEMMGGDIRARSQPDKGTRFDVRMPLRAPRGQLGAHRTTPRAPALAAVGRARLHGLVILVAEDNPANRLVLEELLNGEGCWLVQVENGFEAVERVRQDGAAAFDLVLMDIQMPVMDGLEATGRIRELAPELPIVGLTAHALQSERAQCLNAGMVDHIAKPVDLDALIQTILRHVARGSHEVGAAPGAQPRLPEVTPLPLEEGVDSWIDWRALEVRYARNPAFVPRLLGSILDSNADQSACLRAAVESGDMDQLIFVAHRLKGTAGTLFAEGLALLAARAESDARERGAEALRSGRHLADALDLALREIRESPWLRVQPPLASPSGDALSSAGSLPESVDQLRVLLEMDDTQANALYERDQALLIQAFGEEARRLGLQIQQFDYQAALKTLSGMLAQVDRA</sequence>
<dbReference type="Pfam" id="PF00989">
    <property type="entry name" value="PAS"/>
    <property type="match status" value="1"/>
</dbReference>
<dbReference type="Pfam" id="PF13185">
    <property type="entry name" value="GAF_2"/>
    <property type="match status" value="1"/>
</dbReference>
<dbReference type="CDD" id="cd00082">
    <property type="entry name" value="HisKA"/>
    <property type="match status" value="1"/>
</dbReference>
<dbReference type="SMART" id="SM00388">
    <property type="entry name" value="HisKA"/>
    <property type="match status" value="1"/>
</dbReference>
<dbReference type="InterPro" id="IPR036890">
    <property type="entry name" value="HATPase_C_sf"/>
</dbReference>
<name>A0A6M0JZ58_9GAMM</name>
<dbReference type="InterPro" id="IPR013655">
    <property type="entry name" value="PAS_fold_3"/>
</dbReference>
<keyword evidence="22" id="KW-1185">Reference proteome</keyword>
<keyword evidence="9" id="KW-0418">Kinase</keyword>
<keyword evidence="12" id="KW-0902">Two-component regulatory system</keyword>
<dbReference type="RefSeq" id="WP_164452926.1">
    <property type="nucleotide sequence ID" value="NZ_JAAIJQ010000028.1"/>
</dbReference>
<evidence type="ECO:0000256" key="12">
    <source>
        <dbReference type="ARBA" id="ARBA00023012"/>
    </source>
</evidence>
<dbReference type="Pfam" id="PF08447">
    <property type="entry name" value="PAS_3"/>
    <property type="match status" value="1"/>
</dbReference>
<comment type="subcellular location">
    <subcellularLocation>
        <location evidence="2">Cell inner membrane</location>
        <topology evidence="2">Multi-pass membrane protein</topology>
    </subcellularLocation>
</comment>
<dbReference type="Gene3D" id="3.30.450.20">
    <property type="entry name" value="PAS domain"/>
    <property type="match status" value="5"/>
</dbReference>
<evidence type="ECO:0000259" key="18">
    <source>
        <dbReference type="PROSITE" id="PS50112"/>
    </source>
</evidence>
<dbReference type="SMART" id="SM00065">
    <property type="entry name" value="GAF"/>
    <property type="match status" value="1"/>
</dbReference>
<dbReference type="EMBL" id="JAAIJQ010000028">
    <property type="protein sequence ID" value="NEV62459.1"/>
    <property type="molecule type" value="Genomic_DNA"/>
</dbReference>
<dbReference type="CDD" id="cd17546">
    <property type="entry name" value="REC_hyHK_CKI1_RcsC-like"/>
    <property type="match status" value="1"/>
</dbReference>
<dbReference type="InterPro" id="IPR035965">
    <property type="entry name" value="PAS-like_dom_sf"/>
</dbReference>
<evidence type="ECO:0000259" key="19">
    <source>
        <dbReference type="PROSITE" id="PS50113"/>
    </source>
</evidence>
<dbReference type="InterPro" id="IPR003594">
    <property type="entry name" value="HATPase_dom"/>
</dbReference>
<organism evidence="21 22">
    <name type="scientific">Thiorhodococcus minor</name>
    <dbReference type="NCBI Taxonomy" id="57489"/>
    <lineage>
        <taxon>Bacteria</taxon>
        <taxon>Pseudomonadati</taxon>
        <taxon>Pseudomonadota</taxon>
        <taxon>Gammaproteobacteria</taxon>
        <taxon>Chromatiales</taxon>
        <taxon>Chromatiaceae</taxon>
        <taxon>Thiorhodococcus</taxon>
    </lineage>
</organism>
<dbReference type="InterPro" id="IPR029016">
    <property type="entry name" value="GAF-like_dom_sf"/>
</dbReference>
<feature type="domain" description="PAS" evidence="18">
    <location>
        <begin position="690"/>
        <end position="736"/>
    </location>
</feature>
<dbReference type="InterPro" id="IPR004358">
    <property type="entry name" value="Sig_transdc_His_kin-like_C"/>
</dbReference>
<dbReference type="PROSITE" id="PS50109">
    <property type="entry name" value="HIS_KIN"/>
    <property type="match status" value="1"/>
</dbReference>
<evidence type="ECO:0000259" key="20">
    <source>
        <dbReference type="PROSITE" id="PS50894"/>
    </source>
</evidence>
<dbReference type="InterPro" id="IPR000700">
    <property type="entry name" value="PAS-assoc_C"/>
</dbReference>
<dbReference type="Gene3D" id="1.20.120.160">
    <property type="entry name" value="HPT domain"/>
    <property type="match status" value="1"/>
</dbReference>
<evidence type="ECO:0000256" key="7">
    <source>
        <dbReference type="ARBA" id="ARBA00022679"/>
    </source>
</evidence>
<comment type="catalytic activity">
    <reaction evidence="1">
        <text>ATP + protein L-histidine = ADP + protein N-phospho-L-histidine.</text>
        <dbReference type="EC" id="2.7.13.3"/>
    </reaction>
</comment>
<feature type="domain" description="Response regulatory" evidence="17">
    <location>
        <begin position="1227"/>
        <end position="1344"/>
    </location>
</feature>
<dbReference type="InterPro" id="IPR036097">
    <property type="entry name" value="HisK_dim/P_sf"/>
</dbReference>
<dbReference type="Gene3D" id="1.10.287.130">
    <property type="match status" value="1"/>
</dbReference>
<keyword evidence="8" id="KW-0812">Transmembrane</keyword>
<dbReference type="Pfam" id="PF00512">
    <property type="entry name" value="HisKA"/>
    <property type="match status" value="1"/>
</dbReference>
<keyword evidence="13" id="KW-0472">Membrane</keyword>
<feature type="domain" description="PAC" evidence="19">
    <location>
        <begin position="214"/>
        <end position="266"/>
    </location>
</feature>
<feature type="domain" description="PAC" evidence="19">
    <location>
        <begin position="763"/>
        <end position="815"/>
    </location>
</feature>
<dbReference type="Pfam" id="PF13426">
    <property type="entry name" value="PAS_9"/>
    <property type="match status" value="1"/>
</dbReference>
<proteinExistence type="predicted"/>
<dbReference type="Pfam" id="PF08448">
    <property type="entry name" value="PAS_4"/>
    <property type="match status" value="2"/>
</dbReference>
<dbReference type="PROSITE" id="PS50894">
    <property type="entry name" value="HPT"/>
    <property type="match status" value="1"/>
</dbReference>
<dbReference type="PROSITE" id="PS50113">
    <property type="entry name" value="PAC"/>
    <property type="match status" value="3"/>
</dbReference>
<dbReference type="InterPro" id="IPR000014">
    <property type="entry name" value="PAS"/>
</dbReference>
<dbReference type="Gene3D" id="3.40.50.2300">
    <property type="match status" value="2"/>
</dbReference>
<dbReference type="PANTHER" id="PTHR43047">
    <property type="entry name" value="TWO-COMPONENT HISTIDINE PROTEIN KINASE"/>
    <property type="match status" value="1"/>
</dbReference>
<feature type="domain" description="PAC" evidence="19">
    <location>
        <begin position="640"/>
        <end position="693"/>
    </location>
</feature>
<dbReference type="GO" id="GO:0006355">
    <property type="term" value="P:regulation of DNA-templated transcription"/>
    <property type="evidence" value="ECO:0007669"/>
    <property type="project" value="InterPro"/>
</dbReference>
<dbReference type="Gene3D" id="3.30.450.40">
    <property type="match status" value="1"/>
</dbReference>
<comment type="caution">
    <text evidence="21">The sequence shown here is derived from an EMBL/GenBank/DDBJ whole genome shotgun (WGS) entry which is preliminary data.</text>
</comment>
<dbReference type="InterPro" id="IPR003661">
    <property type="entry name" value="HisK_dim/P_dom"/>
</dbReference>
<dbReference type="GO" id="GO:0000155">
    <property type="term" value="F:phosphorelay sensor kinase activity"/>
    <property type="evidence" value="ECO:0007669"/>
    <property type="project" value="InterPro"/>
</dbReference>
<evidence type="ECO:0000256" key="4">
    <source>
        <dbReference type="ARBA" id="ARBA00022475"/>
    </source>
</evidence>
<evidence type="ECO:0000256" key="6">
    <source>
        <dbReference type="ARBA" id="ARBA00022553"/>
    </source>
</evidence>
<dbReference type="InterPro" id="IPR003018">
    <property type="entry name" value="GAF"/>
</dbReference>
<dbReference type="SUPFAM" id="SSF52172">
    <property type="entry name" value="CheY-like"/>
    <property type="match status" value="2"/>
</dbReference>
<evidence type="ECO:0000256" key="13">
    <source>
        <dbReference type="ARBA" id="ARBA00023136"/>
    </source>
</evidence>
<evidence type="ECO:0000256" key="9">
    <source>
        <dbReference type="ARBA" id="ARBA00022777"/>
    </source>
</evidence>
<dbReference type="Pfam" id="PF00072">
    <property type="entry name" value="Response_reg"/>
    <property type="match status" value="2"/>
</dbReference>
<evidence type="ECO:0000256" key="10">
    <source>
        <dbReference type="ARBA" id="ARBA00022840"/>
    </source>
</evidence>
<dbReference type="PROSITE" id="PS50110">
    <property type="entry name" value="RESPONSE_REGULATORY"/>
    <property type="match status" value="2"/>
</dbReference>
<dbReference type="SMART" id="SM00448">
    <property type="entry name" value="REC"/>
    <property type="match status" value="2"/>
</dbReference>
<dbReference type="InterPro" id="IPR013656">
    <property type="entry name" value="PAS_4"/>
</dbReference>
<dbReference type="SUPFAM" id="SSF55874">
    <property type="entry name" value="ATPase domain of HSP90 chaperone/DNA topoisomerase II/histidine kinase"/>
    <property type="match status" value="1"/>
</dbReference>
<evidence type="ECO:0000256" key="14">
    <source>
        <dbReference type="PROSITE-ProRule" id="PRU00110"/>
    </source>
</evidence>
<dbReference type="SUPFAM" id="SSF55785">
    <property type="entry name" value="PYP-like sensor domain (PAS domain)"/>
    <property type="match status" value="5"/>
</dbReference>
<evidence type="ECO:0000313" key="21">
    <source>
        <dbReference type="EMBL" id="NEV62459.1"/>
    </source>
</evidence>
<dbReference type="Pfam" id="PF02518">
    <property type="entry name" value="HATPase_c"/>
    <property type="match status" value="1"/>
</dbReference>
<accession>A0A6M0JZ58</accession>
<protein>
    <recommendedName>
        <fullName evidence="3">histidine kinase</fullName>
        <ecNumber evidence="3">2.7.13.3</ecNumber>
    </recommendedName>
</protein>
<dbReference type="SMART" id="SM00086">
    <property type="entry name" value="PAC"/>
    <property type="match status" value="4"/>
</dbReference>
<evidence type="ECO:0000259" key="16">
    <source>
        <dbReference type="PROSITE" id="PS50109"/>
    </source>
</evidence>
<dbReference type="PRINTS" id="PR00344">
    <property type="entry name" value="BCTRLSENSOR"/>
</dbReference>
<dbReference type="Proteomes" id="UP000483379">
    <property type="component" value="Unassembled WGS sequence"/>
</dbReference>
<keyword evidence="4" id="KW-1003">Cell membrane</keyword>
<dbReference type="InterPro" id="IPR005467">
    <property type="entry name" value="His_kinase_dom"/>
</dbReference>
<feature type="domain" description="PAS" evidence="18">
    <location>
        <begin position="140"/>
        <end position="210"/>
    </location>
</feature>